<dbReference type="OrthoDB" id="2441760at2759"/>
<protein>
    <submittedName>
        <fullName evidence="3">Uncharacterized protein</fullName>
    </submittedName>
</protein>
<sequence length="339" mass="37891">MTEKAYPQNATAPDGEVFQFYNGTDTAGTLMLQEAFVNIAKASSTNYSDMSLSSPRSIESCLTRSLGEHRCTRHSLGYLLSRKGHLFVITRRVFTMTHSMQLSQTFNQREIPEFVDPSVNTTIDCRRFPTPTLETLCMRLNFLGVPSFYMLYATQLLTDDKHGRSHWDGVNTQLSTVPVDSTGNRAFVMTVEAIHVDVGVEYYNTTVNRAELNRASKTDELRMQGHEAFEATYYVDNEHLDTYDHSWVDWGYSEDDIHNLTAFLTQGTMLNLGLIILQAPEFLAHVSNLAVILLFSASILMGGAGLLLSFAHDPVPAPETPESGSPELTKQKVSELEKA</sequence>
<dbReference type="AlphaFoldDB" id="A0A9P6UCT7"/>
<keyword evidence="2" id="KW-0472">Membrane</keyword>
<gene>
    <name evidence="3" type="ORF">DFQ27_001238</name>
</gene>
<evidence type="ECO:0000313" key="4">
    <source>
        <dbReference type="Proteomes" id="UP000807716"/>
    </source>
</evidence>
<name>A0A9P6UCT7_9FUNG</name>
<dbReference type="Proteomes" id="UP000807716">
    <property type="component" value="Unassembled WGS sequence"/>
</dbReference>
<dbReference type="EMBL" id="JAAAJB010000014">
    <property type="protein sequence ID" value="KAG0269977.1"/>
    <property type="molecule type" value="Genomic_DNA"/>
</dbReference>
<evidence type="ECO:0000256" key="2">
    <source>
        <dbReference type="SAM" id="Phobius"/>
    </source>
</evidence>
<reference evidence="3" key="1">
    <citation type="journal article" date="2020" name="Fungal Divers.">
        <title>Resolving the Mortierellaceae phylogeny through synthesis of multi-gene phylogenetics and phylogenomics.</title>
        <authorList>
            <person name="Vandepol N."/>
            <person name="Liber J."/>
            <person name="Desiro A."/>
            <person name="Na H."/>
            <person name="Kennedy M."/>
            <person name="Barry K."/>
            <person name="Grigoriev I.V."/>
            <person name="Miller A.N."/>
            <person name="O'Donnell K."/>
            <person name="Stajich J.E."/>
            <person name="Bonito G."/>
        </authorList>
    </citation>
    <scope>NUCLEOTIDE SEQUENCE</scope>
    <source>
        <strain evidence="3">BC1065</strain>
    </source>
</reference>
<feature type="transmembrane region" description="Helical" evidence="2">
    <location>
        <begin position="289"/>
        <end position="311"/>
    </location>
</feature>
<feature type="compositionally biased region" description="Basic and acidic residues" evidence="1">
    <location>
        <begin position="329"/>
        <end position="339"/>
    </location>
</feature>
<comment type="caution">
    <text evidence="3">The sequence shown here is derived from an EMBL/GenBank/DDBJ whole genome shotgun (WGS) entry which is preliminary data.</text>
</comment>
<keyword evidence="2" id="KW-0812">Transmembrane</keyword>
<evidence type="ECO:0000256" key="1">
    <source>
        <dbReference type="SAM" id="MobiDB-lite"/>
    </source>
</evidence>
<keyword evidence="2" id="KW-1133">Transmembrane helix</keyword>
<feature type="region of interest" description="Disordered" evidence="1">
    <location>
        <begin position="316"/>
        <end position="339"/>
    </location>
</feature>
<keyword evidence="4" id="KW-1185">Reference proteome</keyword>
<organism evidence="3 4">
    <name type="scientific">Actinomortierella ambigua</name>
    <dbReference type="NCBI Taxonomy" id="1343610"/>
    <lineage>
        <taxon>Eukaryota</taxon>
        <taxon>Fungi</taxon>
        <taxon>Fungi incertae sedis</taxon>
        <taxon>Mucoromycota</taxon>
        <taxon>Mortierellomycotina</taxon>
        <taxon>Mortierellomycetes</taxon>
        <taxon>Mortierellales</taxon>
        <taxon>Mortierellaceae</taxon>
        <taxon>Actinomortierella</taxon>
    </lineage>
</organism>
<proteinExistence type="predicted"/>
<evidence type="ECO:0000313" key="3">
    <source>
        <dbReference type="EMBL" id="KAG0269977.1"/>
    </source>
</evidence>
<accession>A0A9P6UCT7</accession>